<evidence type="ECO:0000313" key="2">
    <source>
        <dbReference type="Proteomes" id="UP000019489"/>
    </source>
</evidence>
<name>W9G1V4_9MICO</name>
<organism evidence="1 2">
    <name type="scientific">Intrasporangium oryzae NRRL B-24470</name>
    <dbReference type="NCBI Taxonomy" id="1386089"/>
    <lineage>
        <taxon>Bacteria</taxon>
        <taxon>Bacillati</taxon>
        <taxon>Actinomycetota</taxon>
        <taxon>Actinomycetes</taxon>
        <taxon>Micrococcales</taxon>
        <taxon>Intrasporangiaceae</taxon>
        <taxon>Intrasporangium</taxon>
    </lineage>
</organism>
<dbReference type="Proteomes" id="UP000019489">
    <property type="component" value="Unassembled WGS sequence"/>
</dbReference>
<dbReference type="EMBL" id="AWSA01000063">
    <property type="protein sequence ID" value="EWS99944.1"/>
    <property type="molecule type" value="Genomic_DNA"/>
</dbReference>
<evidence type="ECO:0000313" key="1">
    <source>
        <dbReference type="EMBL" id="EWS99944.1"/>
    </source>
</evidence>
<accession>W9G1V4</accession>
<gene>
    <name evidence="1" type="ORF">N865_19705</name>
</gene>
<comment type="caution">
    <text evidence="1">The sequence shown here is derived from an EMBL/GenBank/DDBJ whole genome shotgun (WGS) entry which is preliminary data.</text>
</comment>
<dbReference type="AlphaFoldDB" id="W9G1V4"/>
<reference evidence="1 2" key="1">
    <citation type="submission" date="2013-08" db="EMBL/GenBank/DDBJ databases">
        <title>Intrasporangium oryzae NRRL B-24470.</title>
        <authorList>
            <person name="Liu H."/>
            <person name="Wang G."/>
        </authorList>
    </citation>
    <scope>NUCLEOTIDE SEQUENCE [LARGE SCALE GENOMIC DNA]</scope>
    <source>
        <strain evidence="1 2">NRRL B-24470</strain>
    </source>
</reference>
<dbReference type="RefSeq" id="WP_034809589.1">
    <property type="nucleotide sequence ID" value="NZ_AWSA01000063.1"/>
</dbReference>
<protein>
    <submittedName>
        <fullName evidence="1">Uncharacterized protein</fullName>
    </submittedName>
</protein>
<sequence length="68" mass="7518">MSTNLPAPASKIRVASDLAFLRSLVNQLRREIGRDPVVPADVDELCDEITEMTASFQARYGNAKSPKR</sequence>
<keyword evidence="2" id="KW-1185">Reference proteome</keyword>
<proteinExistence type="predicted"/>